<dbReference type="CDD" id="cd10917">
    <property type="entry name" value="CE4_NodB_like_6s_7s"/>
    <property type="match status" value="1"/>
</dbReference>
<keyword evidence="5" id="KW-1185">Reference proteome</keyword>
<dbReference type="GO" id="GO:0046872">
    <property type="term" value="F:metal ion binding"/>
    <property type="evidence" value="ECO:0007669"/>
    <property type="project" value="UniProtKB-KW"/>
</dbReference>
<dbReference type="InterPro" id="IPR002509">
    <property type="entry name" value="NODB_dom"/>
</dbReference>
<keyword evidence="1" id="KW-0479">Metal-binding</keyword>
<evidence type="ECO:0000313" key="5">
    <source>
        <dbReference type="Proteomes" id="UP001185092"/>
    </source>
</evidence>
<protein>
    <submittedName>
        <fullName evidence="4">Peptidoglycan/xylan/chitin deacetylase (PgdA/CDA1 family)</fullName>
    </submittedName>
</protein>
<dbReference type="GO" id="GO:0016020">
    <property type="term" value="C:membrane"/>
    <property type="evidence" value="ECO:0007669"/>
    <property type="project" value="TreeGrafter"/>
</dbReference>
<feature type="domain" description="NodB homology" evidence="3">
    <location>
        <begin position="24"/>
        <end position="206"/>
    </location>
</feature>
<evidence type="ECO:0000256" key="2">
    <source>
        <dbReference type="ARBA" id="ARBA00022801"/>
    </source>
</evidence>
<organism evidence="4 5">
    <name type="scientific">Aureibacter tunicatorum</name>
    <dbReference type="NCBI Taxonomy" id="866807"/>
    <lineage>
        <taxon>Bacteria</taxon>
        <taxon>Pseudomonadati</taxon>
        <taxon>Bacteroidota</taxon>
        <taxon>Cytophagia</taxon>
        <taxon>Cytophagales</taxon>
        <taxon>Persicobacteraceae</taxon>
        <taxon>Aureibacter</taxon>
    </lineage>
</organism>
<dbReference type="GO" id="GO:0016810">
    <property type="term" value="F:hydrolase activity, acting on carbon-nitrogen (but not peptide) bonds"/>
    <property type="evidence" value="ECO:0007669"/>
    <property type="project" value="InterPro"/>
</dbReference>
<evidence type="ECO:0000256" key="1">
    <source>
        <dbReference type="ARBA" id="ARBA00022723"/>
    </source>
</evidence>
<sequence>MIPHKVPELISDQFPELIWRKDSDKLYLTFDDGPIPRVTEWVLDVLREKGVKATFFWVGDNVRKYPELAHKVVDDGHAFGNHTFNHVVGTKVFDDFYRNNILLFEKQIDKEGLSDKYKKLFRPPHGRIRKSQIESLVNEYRIVMWDVLVADYLKYLPAELCLKLAIRNTNPGSVIVFHDSLKSEKLLKYVLPRYIDHFKSLGFSFDIL</sequence>
<dbReference type="PROSITE" id="PS51677">
    <property type="entry name" value="NODB"/>
    <property type="match status" value="1"/>
</dbReference>
<dbReference type="RefSeq" id="WP_309941895.1">
    <property type="nucleotide sequence ID" value="NZ_AP025305.1"/>
</dbReference>
<dbReference type="SUPFAM" id="SSF88713">
    <property type="entry name" value="Glycoside hydrolase/deacetylase"/>
    <property type="match status" value="1"/>
</dbReference>
<dbReference type="Gene3D" id="3.20.20.370">
    <property type="entry name" value="Glycoside hydrolase/deacetylase"/>
    <property type="match status" value="1"/>
</dbReference>
<dbReference type="AlphaFoldDB" id="A0AAE3XSG2"/>
<proteinExistence type="predicted"/>
<dbReference type="Pfam" id="PF01522">
    <property type="entry name" value="Polysacc_deac_1"/>
    <property type="match status" value="1"/>
</dbReference>
<evidence type="ECO:0000259" key="3">
    <source>
        <dbReference type="PROSITE" id="PS51677"/>
    </source>
</evidence>
<dbReference type="PANTHER" id="PTHR10587">
    <property type="entry name" value="GLYCOSYL TRANSFERASE-RELATED"/>
    <property type="match status" value="1"/>
</dbReference>
<name>A0AAE3XSG2_9BACT</name>
<dbReference type="InterPro" id="IPR050248">
    <property type="entry name" value="Polysacc_deacetylase_ArnD"/>
</dbReference>
<evidence type="ECO:0000313" key="4">
    <source>
        <dbReference type="EMBL" id="MDR6241268.1"/>
    </source>
</evidence>
<gene>
    <name evidence="4" type="ORF">HNQ88_004346</name>
</gene>
<accession>A0AAE3XSG2</accession>
<keyword evidence="2" id="KW-0378">Hydrolase</keyword>
<dbReference type="Proteomes" id="UP001185092">
    <property type="component" value="Unassembled WGS sequence"/>
</dbReference>
<dbReference type="EMBL" id="JAVDQD010000007">
    <property type="protein sequence ID" value="MDR6241268.1"/>
    <property type="molecule type" value="Genomic_DNA"/>
</dbReference>
<dbReference type="GO" id="GO:0005975">
    <property type="term" value="P:carbohydrate metabolic process"/>
    <property type="evidence" value="ECO:0007669"/>
    <property type="project" value="InterPro"/>
</dbReference>
<comment type="caution">
    <text evidence="4">The sequence shown here is derived from an EMBL/GenBank/DDBJ whole genome shotgun (WGS) entry which is preliminary data.</text>
</comment>
<dbReference type="PANTHER" id="PTHR10587:SF133">
    <property type="entry name" value="CHITIN DEACETYLASE 1-RELATED"/>
    <property type="match status" value="1"/>
</dbReference>
<dbReference type="InterPro" id="IPR011330">
    <property type="entry name" value="Glyco_hydro/deAcase_b/a-brl"/>
</dbReference>
<reference evidence="4" key="1">
    <citation type="submission" date="2023-07" db="EMBL/GenBank/DDBJ databases">
        <title>Genomic Encyclopedia of Type Strains, Phase IV (KMG-IV): sequencing the most valuable type-strain genomes for metagenomic binning, comparative biology and taxonomic classification.</title>
        <authorList>
            <person name="Goeker M."/>
        </authorList>
    </citation>
    <scope>NUCLEOTIDE SEQUENCE</scope>
    <source>
        <strain evidence="4">DSM 26174</strain>
    </source>
</reference>